<organism evidence="2">
    <name type="scientific">Rhizophora mucronata</name>
    <name type="common">Asiatic mangrove</name>
    <dbReference type="NCBI Taxonomy" id="61149"/>
    <lineage>
        <taxon>Eukaryota</taxon>
        <taxon>Viridiplantae</taxon>
        <taxon>Streptophyta</taxon>
        <taxon>Embryophyta</taxon>
        <taxon>Tracheophyta</taxon>
        <taxon>Spermatophyta</taxon>
        <taxon>Magnoliopsida</taxon>
        <taxon>eudicotyledons</taxon>
        <taxon>Gunneridae</taxon>
        <taxon>Pentapetalae</taxon>
        <taxon>rosids</taxon>
        <taxon>fabids</taxon>
        <taxon>Malpighiales</taxon>
        <taxon>Rhizophoraceae</taxon>
        <taxon>Rhizophora</taxon>
    </lineage>
</organism>
<dbReference type="EMBL" id="GGEC01031399">
    <property type="protein sequence ID" value="MBX11883.1"/>
    <property type="molecule type" value="Transcribed_RNA"/>
</dbReference>
<protein>
    <submittedName>
        <fullName evidence="2">Uncharacterized protein</fullName>
    </submittedName>
</protein>
<feature type="region of interest" description="Disordered" evidence="1">
    <location>
        <begin position="39"/>
        <end position="62"/>
    </location>
</feature>
<evidence type="ECO:0000313" key="2">
    <source>
        <dbReference type="EMBL" id="MBX11883.1"/>
    </source>
</evidence>
<sequence length="62" mass="7027">MMAHQITKMVSRNLDNLEEDNTIIHSNPKSLILEMSALRDPAETSIPKNKKKKKKGPSYSDC</sequence>
<accession>A0A2P2L1S0</accession>
<reference evidence="2" key="1">
    <citation type="submission" date="2018-02" db="EMBL/GenBank/DDBJ databases">
        <title>Rhizophora mucronata_Transcriptome.</title>
        <authorList>
            <person name="Meera S.P."/>
            <person name="Sreeshan A."/>
            <person name="Augustine A."/>
        </authorList>
    </citation>
    <scope>NUCLEOTIDE SEQUENCE</scope>
    <source>
        <tissue evidence="2">Leaf</tissue>
    </source>
</reference>
<name>A0A2P2L1S0_RHIMU</name>
<dbReference type="AlphaFoldDB" id="A0A2P2L1S0"/>
<evidence type="ECO:0000256" key="1">
    <source>
        <dbReference type="SAM" id="MobiDB-lite"/>
    </source>
</evidence>
<proteinExistence type="predicted"/>